<protein>
    <submittedName>
        <fullName evidence="1">Uncharacterized protein</fullName>
    </submittedName>
</protein>
<reference evidence="1 2" key="1">
    <citation type="submission" date="2014-04" db="EMBL/GenBank/DDBJ databases">
        <authorList>
            <consortium name="DOE Joint Genome Institute"/>
            <person name="Kuo A."/>
            <person name="Kohler A."/>
            <person name="Nagy L.G."/>
            <person name="Floudas D."/>
            <person name="Copeland A."/>
            <person name="Barry K.W."/>
            <person name="Cichocki N."/>
            <person name="Veneault-Fourrey C."/>
            <person name="LaButti K."/>
            <person name="Lindquist E.A."/>
            <person name="Lipzen A."/>
            <person name="Lundell T."/>
            <person name="Morin E."/>
            <person name="Murat C."/>
            <person name="Sun H."/>
            <person name="Tunlid A."/>
            <person name="Henrissat B."/>
            <person name="Grigoriev I.V."/>
            <person name="Hibbett D.S."/>
            <person name="Martin F."/>
            <person name="Nordberg H.P."/>
            <person name="Cantor M.N."/>
            <person name="Hua S.X."/>
        </authorList>
    </citation>
    <scope>NUCLEOTIDE SEQUENCE [LARGE SCALE GENOMIC DNA]</scope>
    <source>
        <strain evidence="1 2">LaAM-08-1</strain>
    </source>
</reference>
<dbReference type="EMBL" id="KN838678">
    <property type="protein sequence ID" value="KIJ98013.1"/>
    <property type="molecule type" value="Genomic_DNA"/>
</dbReference>
<dbReference type="HOGENOM" id="CLU_145555_1_0_1"/>
<dbReference type="AlphaFoldDB" id="A0A0C9X9G7"/>
<name>A0A0C9X9G7_9AGAR</name>
<organism evidence="1 2">
    <name type="scientific">Laccaria amethystina LaAM-08-1</name>
    <dbReference type="NCBI Taxonomy" id="1095629"/>
    <lineage>
        <taxon>Eukaryota</taxon>
        <taxon>Fungi</taxon>
        <taxon>Dikarya</taxon>
        <taxon>Basidiomycota</taxon>
        <taxon>Agaricomycotina</taxon>
        <taxon>Agaricomycetes</taxon>
        <taxon>Agaricomycetidae</taxon>
        <taxon>Agaricales</taxon>
        <taxon>Agaricineae</taxon>
        <taxon>Hydnangiaceae</taxon>
        <taxon>Laccaria</taxon>
    </lineage>
</organism>
<gene>
    <name evidence="1" type="ORF">K443DRAFT_9461</name>
</gene>
<dbReference type="OrthoDB" id="10379617at2759"/>
<evidence type="ECO:0000313" key="2">
    <source>
        <dbReference type="Proteomes" id="UP000054477"/>
    </source>
</evidence>
<keyword evidence="2" id="KW-1185">Reference proteome</keyword>
<evidence type="ECO:0000313" key="1">
    <source>
        <dbReference type="EMBL" id="KIJ98013.1"/>
    </source>
</evidence>
<accession>A0A0C9X9G7</accession>
<proteinExistence type="predicted"/>
<dbReference type="Proteomes" id="UP000054477">
    <property type="component" value="Unassembled WGS sequence"/>
</dbReference>
<reference evidence="2" key="2">
    <citation type="submission" date="2015-01" db="EMBL/GenBank/DDBJ databases">
        <title>Evolutionary Origins and Diversification of the Mycorrhizal Mutualists.</title>
        <authorList>
            <consortium name="DOE Joint Genome Institute"/>
            <consortium name="Mycorrhizal Genomics Consortium"/>
            <person name="Kohler A."/>
            <person name="Kuo A."/>
            <person name="Nagy L.G."/>
            <person name="Floudas D."/>
            <person name="Copeland A."/>
            <person name="Barry K.W."/>
            <person name="Cichocki N."/>
            <person name="Veneault-Fourrey C."/>
            <person name="LaButti K."/>
            <person name="Lindquist E.A."/>
            <person name="Lipzen A."/>
            <person name="Lundell T."/>
            <person name="Morin E."/>
            <person name="Murat C."/>
            <person name="Riley R."/>
            <person name="Ohm R."/>
            <person name="Sun H."/>
            <person name="Tunlid A."/>
            <person name="Henrissat B."/>
            <person name="Grigoriev I.V."/>
            <person name="Hibbett D.S."/>
            <person name="Martin F."/>
        </authorList>
    </citation>
    <scope>NUCLEOTIDE SEQUENCE [LARGE SCALE GENOMIC DNA]</scope>
    <source>
        <strain evidence="2">LaAM-08-1</strain>
    </source>
</reference>
<sequence length="105" mass="12138">MSQVLFPSFGLVINSDHGSTILRDYERAQRRELLASMFAPLTDEEGLMRTLDLRAAPAFVTYEHDFLLHEQDSASLFGDAPEKKFGVYRRHLRMIVEKIKGLRRL</sequence>